<dbReference type="PROSITE" id="PS51257">
    <property type="entry name" value="PROKAR_LIPOPROTEIN"/>
    <property type="match status" value="1"/>
</dbReference>
<keyword evidence="2" id="KW-0472">Membrane</keyword>
<dbReference type="AlphaFoldDB" id="A0A1Q2MIX9"/>
<dbReference type="EMBL" id="CP019646">
    <property type="protein sequence ID" value="AQQ72262.1"/>
    <property type="molecule type" value="Genomic_DNA"/>
</dbReference>
<dbReference type="KEGG" id="pbas:SMSP2_02644"/>
<dbReference type="Proteomes" id="UP000188181">
    <property type="component" value="Chromosome"/>
</dbReference>
<feature type="coiled-coil region" evidence="1">
    <location>
        <begin position="291"/>
        <end position="325"/>
    </location>
</feature>
<keyword evidence="2" id="KW-1133">Transmembrane helix</keyword>
<evidence type="ECO:0000256" key="1">
    <source>
        <dbReference type="SAM" id="Coils"/>
    </source>
</evidence>
<keyword evidence="4" id="KW-1185">Reference proteome</keyword>
<accession>A0A1Q2MIX9</accession>
<evidence type="ECO:0000313" key="4">
    <source>
        <dbReference type="Proteomes" id="UP000188181"/>
    </source>
</evidence>
<sequence length="472" mass="53267" precursor="true">MREFRINFLSLIIITASVLSLTCGCSNKSQTTLSGADTPQLSVKSQEDARRALNDFEVYLKDLADKVNLQIDSSSPEFRNQKKFIMFRVRMRQAFNTMIDKPNVIISIIETWSLLVRTSDFFESGEGSDFYGQYQQVVVDNYKKVTNRYDEMVQSLFSEDVYKDTKEKVYRFARKNPINKTASNLIMYATESKPGEQSPFERVLAIPLSPFRAMEGVDKTAIAINNVSEAAQSFNETVRDMPENTRWQLLLLLMELENIDTVKRALNSIEGVAQSSDKLAKTASELPASIKKEAESLLQNLDEKQKNLQQTLKQAETTADIALRATENVKSITQKLAGTSQQYSDAAIEFRKTADAVTETVQTIRSFLEARDLAGKDKPRSDITVRDYNEAARNITAAAAELRAAINELNETINNRQAVAQIIEHTSDQSRQLVNHIAKVAAMLILLAFSLSVIFLIIKRKLTPKFTDNRQK</sequence>
<evidence type="ECO:0000313" key="3">
    <source>
        <dbReference type="EMBL" id="AQQ72262.1"/>
    </source>
</evidence>
<reference evidence="4" key="1">
    <citation type="submission" date="2017-02" db="EMBL/GenBank/DDBJ databases">
        <title>Comparative genomics and description of representatives of a novel lineage of planctomycetes thriving in anoxic sediments.</title>
        <authorList>
            <person name="Spring S."/>
            <person name="Bunk B."/>
            <person name="Sproer C."/>
        </authorList>
    </citation>
    <scope>NUCLEOTIDE SEQUENCE [LARGE SCALE GENOMIC DNA]</scope>
    <source>
        <strain evidence="4">SM-Chi-D1</strain>
    </source>
</reference>
<evidence type="ECO:0000256" key="2">
    <source>
        <dbReference type="SAM" id="Phobius"/>
    </source>
</evidence>
<keyword evidence="2" id="KW-0812">Transmembrane</keyword>
<proteinExistence type="predicted"/>
<dbReference type="STRING" id="1851148.SMSP2_02644"/>
<evidence type="ECO:0008006" key="5">
    <source>
        <dbReference type="Google" id="ProtNLM"/>
    </source>
</evidence>
<keyword evidence="1" id="KW-0175">Coiled coil</keyword>
<organism evidence="3 4">
    <name type="scientific">Limihaloglobus sulfuriphilus</name>
    <dbReference type="NCBI Taxonomy" id="1851148"/>
    <lineage>
        <taxon>Bacteria</taxon>
        <taxon>Pseudomonadati</taxon>
        <taxon>Planctomycetota</taxon>
        <taxon>Phycisphaerae</taxon>
        <taxon>Sedimentisphaerales</taxon>
        <taxon>Sedimentisphaeraceae</taxon>
        <taxon>Limihaloglobus</taxon>
    </lineage>
</organism>
<feature type="transmembrane region" description="Helical" evidence="2">
    <location>
        <begin position="437"/>
        <end position="458"/>
    </location>
</feature>
<protein>
    <recommendedName>
        <fullName evidence="5">Methyl-accepting chemotaxis protein</fullName>
    </recommendedName>
</protein>
<name>A0A1Q2MIX9_9BACT</name>
<feature type="coiled-coil region" evidence="1">
    <location>
        <begin position="385"/>
        <end position="419"/>
    </location>
</feature>
<dbReference type="SUPFAM" id="SSF58104">
    <property type="entry name" value="Methyl-accepting chemotaxis protein (MCP) signaling domain"/>
    <property type="match status" value="1"/>
</dbReference>
<gene>
    <name evidence="3" type="ORF">SMSP2_02644</name>
</gene>